<evidence type="ECO:0000313" key="2">
    <source>
        <dbReference type="EMBL" id="KYC38341.1"/>
    </source>
</evidence>
<keyword evidence="3" id="KW-1185">Reference proteome</keyword>
<dbReference type="STRING" id="128403.WA1_39115"/>
<feature type="region of interest" description="Disordered" evidence="1">
    <location>
        <begin position="300"/>
        <end position="330"/>
    </location>
</feature>
<dbReference type="RefSeq" id="WP_017746029.1">
    <property type="nucleotide sequence ID" value="NZ_KQ976354.1"/>
</dbReference>
<dbReference type="SUPFAM" id="SSF49478">
    <property type="entry name" value="Cna protein B-type domain"/>
    <property type="match status" value="1"/>
</dbReference>
<feature type="compositionally biased region" description="Low complexity" evidence="1">
    <location>
        <begin position="209"/>
        <end position="222"/>
    </location>
</feature>
<comment type="caution">
    <text evidence="2">The sequence shown here is derived from an EMBL/GenBank/DDBJ whole genome shotgun (WGS) entry which is preliminary data.</text>
</comment>
<dbReference type="EMBL" id="ANNX02000042">
    <property type="protein sequence ID" value="KYC38341.1"/>
    <property type="molecule type" value="Genomic_DNA"/>
</dbReference>
<feature type="region of interest" description="Disordered" evidence="1">
    <location>
        <begin position="207"/>
        <end position="252"/>
    </location>
</feature>
<dbReference type="SUPFAM" id="SSF49464">
    <property type="entry name" value="Carboxypeptidase regulatory domain-like"/>
    <property type="match status" value="1"/>
</dbReference>
<dbReference type="OrthoDB" id="501348at2"/>
<dbReference type="InterPro" id="IPR008969">
    <property type="entry name" value="CarboxyPept-like_regulatory"/>
</dbReference>
<sequence length="1161" mass="125348">MLYLALPPVPPPIVITLPPENNTGETTTKTISSSEKLTKTSTQDSGIASAAKAQPLLCQSSQTPLSTQKSHQVDDFFRKISAQSQSKAVDCIPQWKNSGISSLQSRLRKHKSAKSFAPITTAPTSLKSSLTINQERATDSINTASHEQANKQQPNNTLALDKSAEKNTIRKILGTVQELINFSLSASLKSTIDLAAKANTQNPLPIADSRIQPISTPQSSSSDGQAVAAASTNPIDKVNPANTGSHETSSSHKLTNALNQIAQKDAVGKILAAVQQLINLSLSGSLQNSNQNSQKIAASTLDQTSTSTQNETTNNEKEAPQGNHSPSAIELARTPGEPFLVGVMINGREVGTLDIIQENNTLLIPLESFATLARITLESTDGGVQAKTPLGVIKLQPNSLKQINGITYITQSALKEELRINLELNTADLTLLTDLPWQGDSSQYQAPVVQLIPDFLAPGTVFSTFKQELDLVNSGGDTSIRSSTLLGGRLAGGLWRVRLDNNFEDRPDISEYFFYKRSGQFRYQIGQQILGLHPLLSGVNLTGLQFGYSNLPNEYFENVNYGASELLPRRSRPLQTLRGQVPPASFIQLRVGGVVIAQQQVGFNGIYEFLDINLPVGQNNEIELLIFDRNNLRIPSEIRSVRINPSDLLLPAGGNVQLAGLGFSGNLAQNLIDTNSALDSGKFVGFYQLRQGLSNNLTLEGSVQAVPDAVQTQAGLVWRLANPVVLSASVGTSGDKVGYSTDLNVQLNRLDINANSQSLPQGYRPSKNKQEIYNHSLEVKYRFSNKYNLGFIARSRQDEGSSASYILPTFSARPFSTLSLNGRPDIDGRYLFSAFYQPSDSTRLSFNAYGDAYISDLSYKFGRDYQVSFGTEFGGDASPRYSVGFGRYPSSLDKLSWNLGLAYSDGEVGPVVGASMRVLPGLFARVEYQGIPSRAKGIFGGGDDRLSVSLVSDLSFANGRVTPASYSGIGKEQGGIAGRLVVEGDNKNYDLSGTVVRILDNRSRSVGSAKTDSKGNFFVGNLREGLYVVQLEPEELPVELSLMKSSAVAQVASSAVTGVDFPVRPEFGVAGRITDIAGQPVEKVSVELINGAGARVLSAVTDSFGLYRLDGVPVGFYTLRVSTQDSLNPNDTLPKREIQIRNQFVYDQNLQLPISAAAKKK</sequence>
<dbReference type="Proteomes" id="UP000076925">
    <property type="component" value="Unassembled WGS sequence"/>
</dbReference>
<feature type="compositionally biased region" description="Low complexity" evidence="1">
    <location>
        <begin position="19"/>
        <end position="42"/>
    </location>
</feature>
<proteinExistence type="predicted"/>
<evidence type="ECO:0000256" key="1">
    <source>
        <dbReference type="SAM" id="MobiDB-lite"/>
    </source>
</evidence>
<dbReference type="InterPro" id="IPR013783">
    <property type="entry name" value="Ig-like_fold"/>
</dbReference>
<evidence type="ECO:0000313" key="3">
    <source>
        <dbReference type="Proteomes" id="UP000076925"/>
    </source>
</evidence>
<protein>
    <submittedName>
        <fullName evidence="2">Cna B-type</fullName>
    </submittedName>
</protein>
<dbReference type="AlphaFoldDB" id="A0A139X0V9"/>
<gene>
    <name evidence="2" type="ORF">WA1_39115</name>
</gene>
<reference evidence="2 3" key="1">
    <citation type="journal article" date="2013" name="Genome Biol. Evol.">
        <title>Genomes of Stigonematalean cyanobacteria (subsection V) and the evolution of oxygenic photosynthesis from prokaryotes to plastids.</title>
        <authorList>
            <person name="Dagan T."/>
            <person name="Roettger M."/>
            <person name="Stucken K."/>
            <person name="Landan G."/>
            <person name="Koch R."/>
            <person name="Major P."/>
            <person name="Gould S.B."/>
            <person name="Goremykin V.V."/>
            <person name="Rippka R."/>
            <person name="Tandeau de Marsac N."/>
            <person name="Gugger M."/>
            <person name="Lockhart P.J."/>
            <person name="Allen J.F."/>
            <person name="Brune I."/>
            <person name="Maus I."/>
            <person name="Puhler A."/>
            <person name="Martin W.F."/>
        </authorList>
    </citation>
    <scope>NUCLEOTIDE SEQUENCE [LARGE SCALE GENOMIC DNA]</scope>
    <source>
        <strain evidence="2 3">PCC 7110</strain>
    </source>
</reference>
<dbReference type="Pfam" id="PF13620">
    <property type="entry name" value="CarboxypepD_reg"/>
    <property type="match status" value="1"/>
</dbReference>
<organism evidence="2 3">
    <name type="scientific">Scytonema hofmannii PCC 7110</name>
    <dbReference type="NCBI Taxonomy" id="128403"/>
    <lineage>
        <taxon>Bacteria</taxon>
        <taxon>Bacillati</taxon>
        <taxon>Cyanobacteriota</taxon>
        <taxon>Cyanophyceae</taxon>
        <taxon>Nostocales</taxon>
        <taxon>Scytonemataceae</taxon>
        <taxon>Scytonema</taxon>
    </lineage>
</organism>
<name>A0A139X0V9_9CYAN</name>
<dbReference type="Gene3D" id="2.60.40.10">
    <property type="entry name" value="Immunoglobulins"/>
    <property type="match status" value="1"/>
</dbReference>
<feature type="compositionally biased region" description="Polar residues" evidence="1">
    <location>
        <begin position="230"/>
        <end position="252"/>
    </location>
</feature>
<feature type="compositionally biased region" description="Low complexity" evidence="1">
    <location>
        <begin position="303"/>
        <end position="313"/>
    </location>
</feature>
<feature type="region of interest" description="Disordered" evidence="1">
    <location>
        <begin position="19"/>
        <end position="48"/>
    </location>
</feature>
<accession>A0A139X0V9</accession>